<dbReference type="Pfam" id="PF13715">
    <property type="entry name" value="CarbopepD_reg_2"/>
    <property type="match status" value="1"/>
</dbReference>
<evidence type="ECO:0000256" key="1">
    <source>
        <dbReference type="ARBA" id="ARBA00004442"/>
    </source>
</evidence>
<dbReference type="AlphaFoldDB" id="A0A4S4NKV2"/>
<feature type="domain" description="Outer membrane protein beta-barrel" evidence="6">
    <location>
        <begin position="544"/>
        <end position="821"/>
    </location>
</feature>
<dbReference type="Proteomes" id="UP000308528">
    <property type="component" value="Unassembled WGS sequence"/>
</dbReference>
<dbReference type="Gene3D" id="2.40.170.20">
    <property type="entry name" value="TonB-dependent receptor, beta-barrel domain"/>
    <property type="match status" value="1"/>
</dbReference>
<dbReference type="PANTHER" id="PTHR40980">
    <property type="entry name" value="PLUG DOMAIN-CONTAINING PROTEIN"/>
    <property type="match status" value="1"/>
</dbReference>
<keyword evidence="4" id="KW-0732">Signal</keyword>
<keyword evidence="2" id="KW-0472">Membrane</keyword>
<dbReference type="PANTHER" id="PTHR40980:SF4">
    <property type="entry name" value="TONB-DEPENDENT RECEPTOR-LIKE BETA-BARREL DOMAIN-CONTAINING PROTEIN"/>
    <property type="match status" value="1"/>
</dbReference>
<dbReference type="Pfam" id="PF14905">
    <property type="entry name" value="OMP_b-brl_3"/>
    <property type="match status" value="1"/>
</dbReference>
<evidence type="ECO:0000313" key="7">
    <source>
        <dbReference type="EMBL" id="THH40412.1"/>
    </source>
</evidence>
<evidence type="ECO:0000259" key="5">
    <source>
        <dbReference type="Pfam" id="PF07715"/>
    </source>
</evidence>
<protein>
    <submittedName>
        <fullName evidence="7">TonB-dependent receptor</fullName>
    </submittedName>
</protein>
<dbReference type="Pfam" id="PF07715">
    <property type="entry name" value="Plug"/>
    <property type="match status" value="1"/>
</dbReference>
<proteinExistence type="predicted"/>
<dbReference type="InterPro" id="IPR008969">
    <property type="entry name" value="CarboxyPept-like_regulatory"/>
</dbReference>
<sequence length="873" mass="97125">MRHLSLFHSLLLVLFSLPLAAQEAEVSGTVTGVNGDTLVGCSVQVVGSVIGDVTGVDGHYRLEVPPGRIRILASYIGYENFDTTIRVTPTDRHIELDIRMGESFVEMGEVIVFGRRASGQAQALRLQQSAITQQTIIHSELFNKYPDITLAETVQRMPGVTITRNRGEGELVQVRGLPEQYTAISLNGQRLPAVQPEADRAGSLDIIQSNLVEQVRVIKARSADMDADAIGGTVDFRIRQPERQFEVLLQGGGGSNFGFDRFNPQGSGIQQGAAVLNSELSDETIYGLIAGSYFRHARGNRMQRFDYGDDGVTGQEVSRVRPIDTDRVTAKKGMIGAIELRPSIYNRLRLSYNYSAVDEDVYTREVNFWGRENARENRIATKWQEQRRLNMVALEVENNFPNAQLAYALSFASTSERLTDRQRAVNSVAGGNAEPLTPEEYLSLTADDTRYPGQGLPRTATEQERLNLEEDIAIGGINYTRYTNANRSSFFRAGARYRIKERSYQEFFVRQTGDRGPDVGPGGFADLDSEARLVENPDLEAGPNYTAGEKIAAGYLMYVNNWNAKLSTSMGLRYEYTDLDYALALSGQVDSSSYNDLFPSLNVTYRVRRDRQFRLAYYEAIARVPYATLVPTLDYAERRQARLDVFSIGNPTVAPTYSRNIDVGFERYGRNDGLISIGAYAKFLENPTVRTAEFALINQQPSLGYSIANTADATLLGLELGFYQNLAFLNPGWRFLNLNGNVNFNSYKLDGQSSEDATLAQAPRRSANLSVVYSNPKQRLNLVIAGNYRSSTLDLLQDGQPVWINAVISLDFAADYELFKDISAYARLNNATDHASERYIGKPDQDNSLLLSTTQYGVWGVLGLRWRPGGANF</sequence>
<evidence type="ECO:0000259" key="6">
    <source>
        <dbReference type="Pfam" id="PF14905"/>
    </source>
</evidence>
<dbReference type="InterPro" id="IPR012910">
    <property type="entry name" value="Plug_dom"/>
</dbReference>
<dbReference type="InterPro" id="IPR036942">
    <property type="entry name" value="Beta-barrel_TonB_sf"/>
</dbReference>
<comment type="caution">
    <text evidence="7">The sequence shown here is derived from an EMBL/GenBank/DDBJ whole genome shotgun (WGS) entry which is preliminary data.</text>
</comment>
<evidence type="ECO:0000313" key="8">
    <source>
        <dbReference type="Proteomes" id="UP000308528"/>
    </source>
</evidence>
<dbReference type="InterPro" id="IPR037066">
    <property type="entry name" value="Plug_dom_sf"/>
</dbReference>
<evidence type="ECO:0000256" key="4">
    <source>
        <dbReference type="SAM" id="SignalP"/>
    </source>
</evidence>
<dbReference type="SUPFAM" id="SSF49464">
    <property type="entry name" value="Carboxypeptidase regulatory domain-like"/>
    <property type="match status" value="1"/>
</dbReference>
<gene>
    <name evidence="7" type="ORF">E4021_06665</name>
</gene>
<feature type="domain" description="TonB-dependent receptor plug" evidence="5">
    <location>
        <begin position="131"/>
        <end position="233"/>
    </location>
</feature>
<reference evidence="7 8" key="1">
    <citation type="submission" date="2019-04" db="EMBL/GenBank/DDBJ databases">
        <title>Lewinella litorea sp. nov., isolated from a marine sand.</title>
        <authorList>
            <person name="Yoon J.-H."/>
        </authorList>
    </citation>
    <scope>NUCLEOTIDE SEQUENCE [LARGE SCALE GENOMIC DNA]</scope>
    <source>
        <strain evidence="7 8">HSMS-39</strain>
    </source>
</reference>
<evidence type="ECO:0000256" key="3">
    <source>
        <dbReference type="ARBA" id="ARBA00023237"/>
    </source>
</evidence>
<organism evidence="7 8">
    <name type="scientific">Neolewinella litorea</name>
    <dbReference type="NCBI Taxonomy" id="2562452"/>
    <lineage>
        <taxon>Bacteria</taxon>
        <taxon>Pseudomonadati</taxon>
        <taxon>Bacteroidota</taxon>
        <taxon>Saprospiria</taxon>
        <taxon>Saprospirales</taxon>
        <taxon>Lewinellaceae</taxon>
        <taxon>Neolewinella</taxon>
    </lineage>
</organism>
<feature type="signal peptide" evidence="4">
    <location>
        <begin position="1"/>
        <end position="21"/>
    </location>
</feature>
<dbReference type="GO" id="GO:0009279">
    <property type="term" value="C:cell outer membrane"/>
    <property type="evidence" value="ECO:0007669"/>
    <property type="project" value="UniProtKB-SubCell"/>
</dbReference>
<dbReference type="Gene3D" id="2.60.40.1120">
    <property type="entry name" value="Carboxypeptidase-like, regulatory domain"/>
    <property type="match status" value="1"/>
</dbReference>
<dbReference type="Gene3D" id="2.170.130.10">
    <property type="entry name" value="TonB-dependent receptor, plug domain"/>
    <property type="match status" value="1"/>
</dbReference>
<dbReference type="EMBL" id="SRSF01000002">
    <property type="protein sequence ID" value="THH40412.1"/>
    <property type="molecule type" value="Genomic_DNA"/>
</dbReference>
<evidence type="ECO:0000256" key="2">
    <source>
        <dbReference type="ARBA" id="ARBA00023136"/>
    </source>
</evidence>
<dbReference type="SUPFAM" id="SSF56935">
    <property type="entry name" value="Porins"/>
    <property type="match status" value="1"/>
</dbReference>
<name>A0A4S4NKV2_9BACT</name>
<comment type="subcellular location">
    <subcellularLocation>
        <location evidence="1">Cell outer membrane</location>
    </subcellularLocation>
</comment>
<accession>A0A4S4NKV2</accession>
<keyword evidence="7" id="KW-0675">Receptor</keyword>
<feature type="chain" id="PRO_5020860707" evidence="4">
    <location>
        <begin position="22"/>
        <end position="873"/>
    </location>
</feature>
<dbReference type="InterPro" id="IPR041700">
    <property type="entry name" value="OMP_b-brl_3"/>
</dbReference>
<keyword evidence="8" id="KW-1185">Reference proteome</keyword>
<dbReference type="RefSeq" id="WP_136457650.1">
    <property type="nucleotide sequence ID" value="NZ_SRSF01000002.1"/>
</dbReference>
<dbReference type="OrthoDB" id="8727862at2"/>
<keyword evidence="3" id="KW-0998">Cell outer membrane</keyword>